<evidence type="ECO:0000313" key="1">
    <source>
        <dbReference type="EMBL" id="NHN34811.1"/>
    </source>
</evidence>
<gene>
    <name evidence="1" type="ORF">G9U52_34265</name>
</gene>
<comment type="caution">
    <text evidence="1">The sequence shown here is derived from an EMBL/GenBank/DDBJ whole genome shotgun (WGS) entry which is preliminary data.</text>
</comment>
<dbReference type="RefSeq" id="WP_166156462.1">
    <property type="nucleotide sequence ID" value="NZ_JAAOIW010000022.1"/>
</dbReference>
<keyword evidence="2" id="KW-1185">Reference proteome</keyword>
<name>A0ABX0JL02_9BACL</name>
<dbReference type="EMBL" id="JAAOIW010000022">
    <property type="protein sequence ID" value="NHN34811.1"/>
    <property type="molecule type" value="Genomic_DNA"/>
</dbReference>
<evidence type="ECO:0000313" key="2">
    <source>
        <dbReference type="Proteomes" id="UP001165962"/>
    </source>
</evidence>
<protein>
    <submittedName>
        <fullName evidence="1">Uncharacterized protein</fullName>
    </submittedName>
</protein>
<sequence>MKHIICYSGGEASAQVAIEVARKYGIFEKAKRAEEIIKYSILKGIYMRELEPMFADMQAAGIQGDEKMKPGTFWSKAKKILGEQPLDDETSGSCEILHQMDLSEFLVFQ</sequence>
<organism evidence="1 2">
    <name type="scientific">Paenibacillus agricola</name>
    <dbReference type="NCBI Taxonomy" id="2716264"/>
    <lineage>
        <taxon>Bacteria</taxon>
        <taxon>Bacillati</taxon>
        <taxon>Bacillota</taxon>
        <taxon>Bacilli</taxon>
        <taxon>Bacillales</taxon>
        <taxon>Paenibacillaceae</taxon>
        <taxon>Paenibacillus</taxon>
    </lineage>
</organism>
<proteinExistence type="predicted"/>
<reference evidence="1" key="1">
    <citation type="submission" date="2020-03" db="EMBL/GenBank/DDBJ databases">
        <title>Draft sequencing of Paenibacilllus sp. S3N08.</title>
        <authorList>
            <person name="Kim D.-U."/>
        </authorList>
    </citation>
    <scope>NUCLEOTIDE SEQUENCE</scope>
    <source>
        <strain evidence="1">S3N08</strain>
    </source>
</reference>
<dbReference type="Proteomes" id="UP001165962">
    <property type="component" value="Unassembled WGS sequence"/>
</dbReference>
<accession>A0ABX0JL02</accession>